<dbReference type="Proteomes" id="UP001642409">
    <property type="component" value="Unassembled WGS sequence"/>
</dbReference>
<evidence type="ECO:0000313" key="1">
    <source>
        <dbReference type="EMBL" id="CAI9927560.1"/>
    </source>
</evidence>
<comment type="caution">
    <text evidence="1">The sequence shown here is derived from an EMBL/GenBank/DDBJ whole genome shotgun (WGS) entry which is preliminary data.</text>
</comment>
<proteinExistence type="predicted"/>
<sequence length="182" mass="21533">MSKEAKIKQIQCSILNYQNQYQQVQNNINLDYNLYTIINCTELTDIDTQKTNQKRIGNEFIKLFDLYQDISASIKQLQPEEQTQHIFDKYNSLQIQIVSQFNFDRMKQEQIEICKQIIKLVEETKIVEYARNNNHTEEFDKAIQFHITTIKHIISSQNVKQLLTVVLAADDFRAQTDLKLIE</sequence>
<reference evidence="1" key="1">
    <citation type="submission" date="2023-06" db="EMBL/GenBank/DDBJ databases">
        <authorList>
            <person name="Kurt Z."/>
        </authorList>
    </citation>
    <scope>NUCLEOTIDE SEQUENCE</scope>
</reference>
<gene>
    <name evidence="1" type="ORF">HINF_LOCUS15205</name>
    <name evidence="2" type="ORF">HINF_LOCUS73279</name>
</gene>
<dbReference type="AlphaFoldDB" id="A0AA86NWP4"/>
<evidence type="ECO:0000313" key="3">
    <source>
        <dbReference type="Proteomes" id="UP001642409"/>
    </source>
</evidence>
<keyword evidence="3" id="KW-1185">Reference proteome</keyword>
<name>A0AA86NWP4_9EUKA</name>
<accession>A0AA86NWP4</accession>
<protein>
    <submittedName>
        <fullName evidence="2">Hypothetical_protein</fullName>
    </submittedName>
</protein>
<reference evidence="2 3" key="2">
    <citation type="submission" date="2024-07" db="EMBL/GenBank/DDBJ databases">
        <authorList>
            <person name="Akdeniz Z."/>
        </authorList>
    </citation>
    <scope>NUCLEOTIDE SEQUENCE [LARGE SCALE GENOMIC DNA]</scope>
</reference>
<dbReference type="EMBL" id="CATOUU010000381">
    <property type="protein sequence ID" value="CAI9927560.1"/>
    <property type="molecule type" value="Genomic_DNA"/>
</dbReference>
<dbReference type="EMBL" id="CAXDID020000597">
    <property type="protein sequence ID" value="CAL6105474.1"/>
    <property type="molecule type" value="Genomic_DNA"/>
</dbReference>
<evidence type="ECO:0000313" key="2">
    <source>
        <dbReference type="EMBL" id="CAL6105474.1"/>
    </source>
</evidence>
<organism evidence="1">
    <name type="scientific">Hexamita inflata</name>
    <dbReference type="NCBI Taxonomy" id="28002"/>
    <lineage>
        <taxon>Eukaryota</taxon>
        <taxon>Metamonada</taxon>
        <taxon>Diplomonadida</taxon>
        <taxon>Hexamitidae</taxon>
        <taxon>Hexamitinae</taxon>
        <taxon>Hexamita</taxon>
    </lineage>
</organism>